<comment type="similarity">
    <text evidence="10">Belongs to the methylthiotransferase family. RimO subfamily.</text>
</comment>
<protein>
    <recommendedName>
        <fullName evidence="10">Ribosomal protein uS12 methylthiotransferase RimO</fullName>
        <shortName evidence="10">uS12 MTTase</shortName>
        <shortName evidence="10">uS12 methylthiotransferase</shortName>
        <ecNumber evidence="10">2.8.4.4</ecNumber>
    </recommendedName>
    <alternativeName>
        <fullName evidence="10">Ribosomal protein uS12 (aspartate-C(3))-methylthiotransferase</fullName>
    </alternativeName>
    <alternativeName>
        <fullName evidence="10">Ribosome maturation factor RimO</fullName>
    </alternativeName>
</protein>
<evidence type="ECO:0000256" key="10">
    <source>
        <dbReference type="HAMAP-Rule" id="MF_01865"/>
    </source>
</evidence>
<evidence type="ECO:0000256" key="5">
    <source>
        <dbReference type="ARBA" id="ARBA00022691"/>
    </source>
</evidence>
<dbReference type="InterPro" id="IPR038135">
    <property type="entry name" value="Methylthiotransferase_N_sf"/>
</dbReference>
<keyword evidence="2 10" id="KW-0004">4Fe-4S</keyword>
<dbReference type="FunFam" id="3.40.50.12160:FF:000003">
    <property type="entry name" value="CDK5 regulatory subunit-associated protein 1"/>
    <property type="match status" value="1"/>
</dbReference>
<dbReference type="GO" id="GO:0005840">
    <property type="term" value="C:ribosome"/>
    <property type="evidence" value="ECO:0007669"/>
    <property type="project" value="UniProtKB-KW"/>
</dbReference>
<reference evidence="13" key="2">
    <citation type="journal article" date="2021" name="PeerJ">
        <title>Extensive microbial diversity within the chicken gut microbiome revealed by metagenomics and culture.</title>
        <authorList>
            <person name="Gilroy R."/>
            <person name="Ravi A."/>
            <person name="Getino M."/>
            <person name="Pursley I."/>
            <person name="Horton D.L."/>
            <person name="Alikhan N.F."/>
            <person name="Baker D."/>
            <person name="Gharbi K."/>
            <person name="Hall N."/>
            <person name="Watson M."/>
            <person name="Adriaenssens E.M."/>
            <person name="Foster-Nyarko E."/>
            <person name="Jarju S."/>
            <person name="Secka A."/>
            <person name="Antonio M."/>
            <person name="Oren A."/>
            <person name="Chaudhuri R.R."/>
            <person name="La Ragione R."/>
            <person name="Hildebrand F."/>
            <person name="Pallen M.J."/>
        </authorList>
    </citation>
    <scope>NUCLEOTIDE SEQUENCE</scope>
    <source>
        <strain evidence="13">11159</strain>
    </source>
</reference>
<evidence type="ECO:0000313" key="13">
    <source>
        <dbReference type="EMBL" id="MBO8428274.1"/>
    </source>
</evidence>
<gene>
    <name evidence="10 13" type="primary">rimO</name>
    <name evidence="13" type="ORF">IAC58_07010</name>
</gene>
<comment type="caution">
    <text evidence="13">The sequence shown here is derived from an EMBL/GenBank/DDBJ whole genome shotgun (WGS) entry which is preliminary data.</text>
</comment>
<feature type="binding site" evidence="10">
    <location>
        <position position="11"/>
    </location>
    <ligand>
        <name>[4Fe-4S] cluster</name>
        <dbReference type="ChEBI" id="CHEBI:49883"/>
        <label>1</label>
    </ligand>
</feature>
<keyword evidence="6 10" id="KW-0479">Metal-binding</keyword>
<evidence type="ECO:0000256" key="7">
    <source>
        <dbReference type="ARBA" id="ARBA00023004"/>
    </source>
</evidence>
<keyword evidence="4 10" id="KW-0808">Transferase</keyword>
<dbReference type="InterPro" id="IPR005840">
    <property type="entry name" value="Ribosomal_uS12_MeSTrfase_RimO"/>
</dbReference>
<comment type="catalytic activity">
    <reaction evidence="10">
        <text>L-aspartate(89)-[ribosomal protein uS12]-hydrogen + (sulfur carrier)-SH + AH2 + 2 S-adenosyl-L-methionine = 3-methylsulfanyl-L-aspartate(89)-[ribosomal protein uS12]-hydrogen + (sulfur carrier)-H + 5'-deoxyadenosine + L-methionine + A + S-adenosyl-L-homocysteine + 2 H(+)</text>
        <dbReference type="Rhea" id="RHEA:37087"/>
        <dbReference type="Rhea" id="RHEA-COMP:10460"/>
        <dbReference type="Rhea" id="RHEA-COMP:10461"/>
        <dbReference type="Rhea" id="RHEA-COMP:14737"/>
        <dbReference type="Rhea" id="RHEA-COMP:14739"/>
        <dbReference type="ChEBI" id="CHEBI:13193"/>
        <dbReference type="ChEBI" id="CHEBI:15378"/>
        <dbReference type="ChEBI" id="CHEBI:17319"/>
        <dbReference type="ChEBI" id="CHEBI:17499"/>
        <dbReference type="ChEBI" id="CHEBI:29917"/>
        <dbReference type="ChEBI" id="CHEBI:29961"/>
        <dbReference type="ChEBI" id="CHEBI:57844"/>
        <dbReference type="ChEBI" id="CHEBI:57856"/>
        <dbReference type="ChEBI" id="CHEBI:59789"/>
        <dbReference type="ChEBI" id="CHEBI:64428"/>
        <dbReference type="ChEBI" id="CHEBI:73599"/>
        <dbReference type="EC" id="2.8.4.4"/>
    </reaction>
</comment>
<keyword evidence="3 10" id="KW-0963">Cytoplasm</keyword>
<comment type="catalytic activity">
    <reaction evidence="9">
        <text>N(6)-dimethylallyladenosine(37) in tRNA + (sulfur carrier)-SH + AH2 + 2 S-adenosyl-L-methionine = 2-methylsulfanyl-N(6)-dimethylallyladenosine(37) in tRNA + (sulfur carrier)-H + 5'-deoxyadenosine + L-methionine + A + S-adenosyl-L-homocysteine + 2 H(+)</text>
        <dbReference type="Rhea" id="RHEA:37067"/>
        <dbReference type="Rhea" id="RHEA-COMP:10375"/>
        <dbReference type="Rhea" id="RHEA-COMP:10376"/>
        <dbReference type="Rhea" id="RHEA-COMP:14737"/>
        <dbReference type="Rhea" id="RHEA-COMP:14739"/>
        <dbReference type="ChEBI" id="CHEBI:13193"/>
        <dbReference type="ChEBI" id="CHEBI:15378"/>
        <dbReference type="ChEBI" id="CHEBI:17319"/>
        <dbReference type="ChEBI" id="CHEBI:17499"/>
        <dbReference type="ChEBI" id="CHEBI:29917"/>
        <dbReference type="ChEBI" id="CHEBI:57844"/>
        <dbReference type="ChEBI" id="CHEBI:57856"/>
        <dbReference type="ChEBI" id="CHEBI:59789"/>
        <dbReference type="ChEBI" id="CHEBI:64428"/>
        <dbReference type="ChEBI" id="CHEBI:74415"/>
        <dbReference type="ChEBI" id="CHEBI:74417"/>
        <dbReference type="EC" id="2.8.4.3"/>
    </reaction>
</comment>
<feature type="domain" description="MTTase N-terminal" evidence="11">
    <location>
        <begin position="2"/>
        <end position="114"/>
    </location>
</feature>
<dbReference type="Gene3D" id="2.40.50.140">
    <property type="entry name" value="Nucleic acid-binding proteins"/>
    <property type="match status" value="1"/>
</dbReference>
<dbReference type="InterPro" id="IPR013848">
    <property type="entry name" value="Methylthiotransferase_N"/>
</dbReference>
<evidence type="ECO:0000313" key="14">
    <source>
        <dbReference type="Proteomes" id="UP000823613"/>
    </source>
</evidence>
<keyword evidence="13" id="KW-0687">Ribonucleoprotein</keyword>
<dbReference type="EMBL" id="JADIMY010000131">
    <property type="protein sequence ID" value="MBO8428274.1"/>
    <property type="molecule type" value="Genomic_DNA"/>
</dbReference>
<feature type="binding site" evidence="10">
    <location>
        <position position="48"/>
    </location>
    <ligand>
        <name>[4Fe-4S] cluster</name>
        <dbReference type="ChEBI" id="CHEBI:49883"/>
        <label>1</label>
    </ligand>
</feature>
<dbReference type="SUPFAM" id="SSF102114">
    <property type="entry name" value="Radical SAM enzymes"/>
    <property type="match status" value="1"/>
</dbReference>
<dbReference type="CDD" id="cd01335">
    <property type="entry name" value="Radical_SAM"/>
    <property type="match status" value="1"/>
</dbReference>
<dbReference type="PANTHER" id="PTHR43837:SF1">
    <property type="entry name" value="RIBOSOMAL PROTEIN US12 METHYLTHIOTRANSFERASE RIMO"/>
    <property type="match status" value="1"/>
</dbReference>
<comment type="function">
    <text evidence="1">Catalyzes the methylthiolation of N6-(dimethylallyl)adenosine (i(6)A), leading to the formation of 2-methylthio-N6-(dimethylallyl)adenosine (ms(2)i(6)A) at position 37 in tRNAs that read codons beginning with uridine.</text>
</comment>
<dbReference type="InterPro" id="IPR005839">
    <property type="entry name" value="Methylthiotransferase"/>
</dbReference>
<evidence type="ECO:0000259" key="12">
    <source>
        <dbReference type="PROSITE" id="PS51918"/>
    </source>
</evidence>
<keyword evidence="8 10" id="KW-0411">Iron-sulfur</keyword>
<dbReference type="SMART" id="SM00729">
    <property type="entry name" value="Elp3"/>
    <property type="match status" value="1"/>
</dbReference>
<evidence type="ECO:0000256" key="1">
    <source>
        <dbReference type="ARBA" id="ARBA00003234"/>
    </source>
</evidence>
<dbReference type="InterPro" id="IPR023404">
    <property type="entry name" value="rSAM_horseshoe"/>
</dbReference>
<dbReference type="SFLD" id="SFLDG01082">
    <property type="entry name" value="B12-binding_domain_containing"/>
    <property type="match status" value="1"/>
</dbReference>
<dbReference type="GO" id="GO:0046872">
    <property type="term" value="F:metal ion binding"/>
    <property type="evidence" value="ECO:0007669"/>
    <property type="project" value="UniProtKB-KW"/>
</dbReference>
<feature type="domain" description="Radical SAM core" evidence="12">
    <location>
        <begin position="128"/>
        <end position="357"/>
    </location>
</feature>
<evidence type="ECO:0000259" key="11">
    <source>
        <dbReference type="PROSITE" id="PS51449"/>
    </source>
</evidence>
<dbReference type="Proteomes" id="UP000823613">
    <property type="component" value="Unassembled WGS sequence"/>
</dbReference>
<comment type="function">
    <text evidence="10">Catalyzes the methylthiolation of an aspartic acid residue of ribosomal protein uS12.</text>
</comment>
<feature type="binding site" evidence="10">
    <location>
        <position position="142"/>
    </location>
    <ligand>
        <name>[4Fe-4S] cluster</name>
        <dbReference type="ChEBI" id="CHEBI:49883"/>
        <label>2</label>
        <note>4Fe-4S-S-AdoMet</note>
    </ligand>
</feature>
<dbReference type="PROSITE" id="PS51449">
    <property type="entry name" value="MTTASE_N"/>
    <property type="match status" value="1"/>
</dbReference>
<dbReference type="GO" id="GO:0005829">
    <property type="term" value="C:cytosol"/>
    <property type="evidence" value="ECO:0007669"/>
    <property type="project" value="TreeGrafter"/>
</dbReference>
<evidence type="ECO:0000256" key="6">
    <source>
        <dbReference type="ARBA" id="ARBA00022723"/>
    </source>
</evidence>
<keyword evidence="13" id="KW-0689">Ribosomal protein</keyword>
<dbReference type="FunFam" id="3.80.30.20:FF:000001">
    <property type="entry name" value="tRNA-2-methylthio-N(6)-dimethylallyladenosine synthase 2"/>
    <property type="match status" value="1"/>
</dbReference>
<dbReference type="PANTHER" id="PTHR43837">
    <property type="entry name" value="RIBOSOMAL PROTEIN S12 METHYLTHIOTRANSFERASE RIMO"/>
    <property type="match status" value="1"/>
</dbReference>
<dbReference type="InterPro" id="IPR002792">
    <property type="entry name" value="TRAM_dom"/>
</dbReference>
<accession>A0A9D9DII9</accession>
<dbReference type="HAMAP" id="MF_01865">
    <property type="entry name" value="MTTase_RimO"/>
    <property type="match status" value="1"/>
</dbReference>
<dbReference type="NCBIfam" id="TIGR01125">
    <property type="entry name" value="30S ribosomal protein S12 methylthiotransferase RimO"/>
    <property type="match status" value="1"/>
</dbReference>
<dbReference type="SFLD" id="SFLDS00029">
    <property type="entry name" value="Radical_SAM"/>
    <property type="match status" value="1"/>
</dbReference>
<dbReference type="InterPro" id="IPR006638">
    <property type="entry name" value="Elp3/MiaA/NifB-like_rSAM"/>
</dbReference>
<comment type="cofactor">
    <cofactor evidence="10">
        <name>[4Fe-4S] cluster</name>
        <dbReference type="ChEBI" id="CHEBI:49883"/>
    </cofactor>
    <text evidence="10">Binds 2 [4Fe-4S] clusters. One cluster is coordinated with 3 cysteines and an exchangeable S-adenosyl-L-methionine.</text>
</comment>
<evidence type="ECO:0000256" key="3">
    <source>
        <dbReference type="ARBA" id="ARBA00022490"/>
    </source>
</evidence>
<dbReference type="Gene3D" id="3.40.50.12160">
    <property type="entry name" value="Methylthiotransferase, N-terminal domain"/>
    <property type="match status" value="1"/>
</dbReference>
<dbReference type="Pfam" id="PF18693">
    <property type="entry name" value="TRAM_2"/>
    <property type="match status" value="1"/>
</dbReference>
<dbReference type="GO" id="GO:0035599">
    <property type="term" value="F:aspartic acid methylthiotransferase activity"/>
    <property type="evidence" value="ECO:0007669"/>
    <property type="project" value="TreeGrafter"/>
</dbReference>
<dbReference type="GO" id="GO:0051539">
    <property type="term" value="F:4 iron, 4 sulfur cluster binding"/>
    <property type="evidence" value="ECO:0007669"/>
    <property type="project" value="UniProtKB-UniRule"/>
</dbReference>
<organism evidence="13 14">
    <name type="scientific">Candidatus Onthovivens merdipullorum</name>
    <dbReference type="NCBI Taxonomy" id="2840889"/>
    <lineage>
        <taxon>Bacteria</taxon>
        <taxon>Bacillati</taxon>
        <taxon>Bacillota</taxon>
        <taxon>Bacilli</taxon>
        <taxon>Bacillales</taxon>
        <taxon>Candidatus Onthovivens</taxon>
    </lineage>
</organism>
<proteinExistence type="inferred from homology"/>
<dbReference type="Gene3D" id="3.80.30.20">
    <property type="entry name" value="tm_1862 like domain"/>
    <property type="match status" value="1"/>
</dbReference>
<dbReference type="InterPro" id="IPR007197">
    <property type="entry name" value="rSAM"/>
</dbReference>
<dbReference type="InterPro" id="IPR012340">
    <property type="entry name" value="NA-bd_OB-fold"/>
</dbReference>
<comment type="subcellular location">
    <subcellularLocation>
        <location evidence="10">Cytoplasm</location>
    </subcellularLocation>
</comment>
<feature type="binding site" evidence="10">
    <location>
        <position position="77"/>
    </location>
    <ligand>
        <name>[4Fe-4S] cluster</name>
        <dbReference type="ChEBI" id="CHEBI:49883"/>
        <label>1</label>
    </ligand>
</feature>
<dbReference type="SFLD" id="SFLDG01061">
    <property type="entry name" value="methylthiotransferase"/>
    <property type="match status" value="1"/>
</dbReference>
<evidence type="ECO:0000256" key="8">
    <source>
        <dbReference type="ARBA" id="ARBA00023014"/>
    </source>
</evidence>
<dbReference type="InterPro" id="IPR058240">
    <property type="entry name" value="rSAM_sf"/>
</dbReference>
<name>A0A9D9DII9_9BACL</name>
<dbReference type="PROSITE" id="PS51918">
    <property type="entry name" value="RADICAL_SAM"/>
    <property type="match status" value="1"/>
</dbReference>
<evidence type="ECO:0000256" key="2">
    <source>
        <dbReference type="ARBA" id="ARBA00022485"/>
    </source>
</evidence>
<keyword evidence="7 10" id="KW-0408">Iron</keyword>
<dbReference type="GO" id="GO:0035597">
    <property type="term" value="F:tRNA-2-methylthio-N(6)-dimethylallyladenosine(37) synthase activity"/>
    <property type="evidence" value="ECO:0007669"/>
    <property type="project" value="UniProtKB-EC"/>
</dbReference>
<dbReference type="GO" id="GO:0103039">
    <property type="term" value="F:protein methylthiotransferase activity"/>
    <property type="evidence" value="ECO:0007669"/>
    <property type="project" value="UniProtKB-EC"/>
</dbReference>
<feature type="binding site" evidence="10">
    <location>
        <position position="146"/>
    </location>
    <ligand>
        <name>[4Fe-4S] cluster</name>
        <dbReference type="ChEBI" id="CHEBI:49883"/>
        <label>2</label>
        <note>4Fe-4S-S-AdoMet</note>
    </ligand>
</feature>
<evidence type="ECO:0000256" key="4">
    <source>
        <dbReference type="ARBA" id="ARBA00022679"/>
    </source>
</evidence>
<sequence>MIKICLINLGCAKNLVDSEAILALFDNDPRFLITTNETEADILILNTCAFIFDAENESFETIKNLEKLNKKLAVLGCLVEKYKDSLKKKFKKVDVFIGFKDFIHLPDILSNLMNEKIDRTYTVFNRIKDDPNSIYLKISEGCNHTCGYCIIPKLRGNYYSYPLNDLVSYAKKVVSEGVKDINVIAQDTTYYGKDFNDKTNLSTLLKKIDEIEGIEFIRVLYLYPSEVDDELIETIKNSKHIVPYFDLPIQHASTKILKLMNRADTYESLLDLVNKIKVKIPLAILRCTLIVGYPYEEDEDIEILKEFLLKTKFNHIGCFTYSNEKLAKAHSFPQIDAEIKLKRKDEIMEIAKSISYETNKEMIGKTYRGMIIDSENESTYLLRSSFNAPDDIDGNIYMKTNKEHKLGDIVKFKITDAYVYDLYSEEID</sequence>
<reference evidence="13" key="1">
    <citation type="submission" date="2020-10" db="EMBL/GenBank/DDBJ databases">
        <authorList>
            <person name="Gilroy R."/>
        </authorList>
    </citation>
    <scope>NUCLEOTIDE SEQUENCE</scope>
    <source>
        <strain evidence="13">11159</strain>
    </source>
</reference>
<dbReference type="AlphaFoldDB" id="A0A9D9DII9"/>
<evidence type="ECO:0000256" key="9">
    <source>
        <dbReference type="ARBA" id="ARBA00051425"/>
    </source>
</evidence>
<dbReference type="Pfam" id="PF04055">
    <property type="entry name" value="Radical_SAM"/>
    <property type="match status" value="1"/>
</dbReference>
<feature type="binding site" evidence="10">
    <location>
        <position position="149"/>
    </location>
    <ligand>
        <name>[4Fe-4S] cluster</name>
        <dbReference type="ChEBI" id="CHEBI:49883"/>
        <label>2</label>
        <note>4Fe-4S-S-AdoMet</note>
    </ligand>
</feature>
<dbReference type="Pfam" id="PF00919">
    <property type="entry name" value="UPF0004"/>
    <property type="match status" value="1"/>
</dbReference>
<dbReference type="NCBIfam" id="TIGR00089">
    <property type="entry name" value="MiaB/RimO family radical SAM methylthiotransferase"/>
    <property type="match status" value="1"/>
</dbReference>
<dbReference type="EC" id="2.8.4.4" evidence="10"/>
<keyword evidence="5 10" id="KW-0949">S-adenosyl-L-methionine</keyword>